<feature type="domain" description="DBP10 C-terminal" evidence="1">
    <location>
        <begin position="251"/>
        <end position="307"/>
    </location>
</feature>
<dbReference type="GO" id="GO:0003723">
    <property type="term" value="F:RNA binding"/>
    <property type="evidence" value="ECO:0007669"/>
    <property type="project" value="InterPro"/>
</dbReference>
<dbReference type="GO" id="GO:0003724">
    <property type="term" value="F:RNA helicase activity"/>
    <property type="evidence" value="ECO:0007669"/>
    <property type="project" value="InterPro"/>
</dbReference>
<organism evidence="2">
    <name type="scientific">Arundo donax</name>
    <name type="common">Giant reed</name>
    <name type="synonym">Donax arundinaceus</name>
    <dbReference type="NCBI Taxonomy" id="35708"/>
    <lineage>
        <taxon>Eukaryota</taxon>
        <taxon>Viridiplantae</taxon>
        <taxon>Streptophyta</taxon>
        <taxon>Embryophyta</taxon>
        <taxon>Tracheophyta</taxon>
        <taxon>Spermatophyta</taxon>
        <taxon>Magnoliopsida</taxon>
        <taxon>Liliopsida</taxon>
        <taxon>Poales</taxon>
        <taxon>Poaceae</taxon>
        <taxon>PACMAD clade</taxon>
        <taxon>Arundinoideae</taxon>
        <taxon>Arundineae</taxon>
        <taxon>Arundo</taxon>
    </lineage>
</organism>
<name>A0A0A8ZIP8_ARUDO</name>
<evidence type="ECO:0000259" key="1">
    <source>
        <dbReference type="SMART" id="SM01123"/>
    </source>
</evidence>
<dbReference type="Pfam" id="PF08147">
    <property type="entry name" value="DBP10CT"/>
    <property type="match status" value="1"/>
</dbReference>
<reference evidence="2" key="2">
    <citation type="journal article" date="2015" name="Data Brief">
        <title>Shoot transcriptome of the giant reed, Arundo donax.</title>
        <authorList>
            <person name="Barrero R.A."/>
            <person name="Guerrero F.D."/>
            <person name="Moolhuijzen P."/>
            <person name="Goolsby J.A."/>
            <person name="Tidwell J."/>
            <person name="Bellgard S.E."/>
            <person name="Bellgard M.I."/>
        </authorList>
    </citation>
    <scope>NUCLEOTIDE SEQUENCE</scope>
    <source>
        <tissue evidence="2">Shoot tissue taken approximately 20 cm above the soil surface</tissue>
    </source>
</reference>
<reference evidence="2" key="1">
    <citation type="submission" date="2014-09" db="EMBL/GenBank/DDBJ databases">
        <authorList>
            <person name="Magalhaes I.L.F."/>
            <person name="Oliveira U."/>
            <person name="Santos F.R."/>
            <person name="Vidigal T.H.D.A."/>
            <person name="Brescovit A.D."/>
            <person name="Santos A.J."/>
        </authorList>
    </citation>
    <scope>NUCLEOTIDE SEQUENCE</scope>
    <source>
        <tissue evidence="2">Shoot tissue taken approximately 20 cm above the soil surface</tissue>
    </source>
</reference>
<dbReference type="InterPro" id="IPR012541">
    <property type="entry name" value="DBP10_C"/>
</dbReference>
<accession>A0A0A8ZIP8</accession>
<sequence>MPYLLDLHLFLSRPLRAAPTEQELLKDMDRMNLKIDQAITNGETVYGRFPQTVLDLVSDGLKEVISGCTELIALEKPCADAFGLYLKTRAMPSKESIKRVKDMPREGLHPIFRDVLRSDELSALAFLERLKSFRPKPTILEAEGEAAKSRSSKGSNQWLDVIKRKREVHEGIVNLVHQKSSVDSRPKVEEVDDISNWEKKEVCGKKLKRQSFRDEDYYISSVPQNQHLEAGLSVRNNEGFVENRLDAAVLDLVDDEASGMQAQKTRYHWMKNKFVKLNSGDRVTATGKIKTESGAKLKASATGIYKK</sequence>
<proteinExistence type="predicted"/>
<dbReference type="GO" id="GO:0005524">
    <property type="term" value="F:ATP binding"/>
    <property type="evidence" value="ECO:0007669"/>
    <property type="project" value="InterPro"/>
</dbReference>
<evidence type="ECO:0000313" key="2">
    <source>
        <dbReference type="EMBL" id="JAD39284.1"/>
    </source>
</evidence>
<protein>
    <recommendedName>
        <fullName evidence="1">DBP10 C-terminal domain-containing protein</fullName>
    </recommendedName>
</protein>
<dbReference type="SMART" id="SM01123">
    <property type="entry name" value="DBP10CT"/>
    <property type="match status" value="1"/>
</dbReference>
<dbReference type="EMBL" id="GBRH01258611">
    <property type="protein sequence ID" value="JAD39284.1"/>
    <property type="molecule type" value="Transcribed_RNA"/>
</dbReference>
<dbReference type="GO" id="GO:0005634">
    <property type="term" value="C:nucleus"/>
    <property type="evidence" value="ECO:0007669"/>
    <property type="project" value="InterPro"/>
</dbReference>
<dbReference type="AlphaFoldDB" id="A0A0A8ZIP8"/>